<sequence>MPNTQTYGARGSWKRDFQLCKTVFVAAISQILYARRAFPSNFFHVLPLSDIVSKTFEEVLASRSGIPTFDREILREQSTTVFLHQDHDYSLQRFLGILNNDIFPILETEHLVKFRISFTRSKIWDEDCLIEFYTLVFKYLPGGKCGIDIWRAGIGEYHISDSNFKLWNLGDYLNRLPTLDGPLYWALAFHANELPDIPTIGVWKFDRIDFDNANLQLQQKEGYCHDLIAKLEIEPLRPDIQPIDSIYDVPVSQDASDHKPDSPCPQDDDTSQKLKAPKPKKQANTKRKAVQEPMRAINTRQRTLRAQETGKDNQPQNAKGVKDFNKASPVRNQGAQSKATAKPVQKKAARPSAKKSNVKAKQTIKAAQKPASTQKQAAPTPRPPSTQRRKPKRPLQIYEDVTSNLPETQVVARESQTQQSQSQLYRTRSSKRLAAAANDSSGPAGATGGNVSNTRAKRAKVAPPAHRPSTPDAQAVSDFLDSIDENHLLDTPPEAQRGPPSFTVTPPFLRPDPVPEADMDNASPGDDDDDDDDGYVGDSLVDDDPNNRYPPTNMSFDFQPRETSQTERMFPGILDSEDEDSPIVRLISRRQSGLA</sequence>
<dbReference type="EMBL" id="JAUTDP010000002">
    <property type="protein sequence ID" value="KAK3401556.1"/>
    <property type="molecule type" value="Genomic_DNA"/>
</dbReference>
<evidence type="ECO:0000259" key="2">
    <source>
        <dbReference type="Pfam" id="PF02301"/>
    </source>
</evidence>
<gene>
    <name evidence="3" type="ORF">B0T20DRAFT_492313</name>
</gene>
<reference evidence="3" key="1">
    <citation type="journal article" date="2023" name="Mol. Phylogenet. Evol.">
        <title>Genome-scale phylogeny and comparative genomics of the fungal order Sordariales.</title>
        <authorList>
            <person name="Hensen N."/>
            <person name="Bonometti L."/>
            <person name="Westerberg I."/>
            <person name="Brannstrom I.O."/>
            <person name="Guillou S."/>
            <person name="Cros-Aarteil S."/>
            <person name="Calhoun S."/>
            <person name="Haridas S."/>
            <person name="Kuo A."/>
            <person name="Mondo S."/>
            <person name="Pangilinan J."/>
            <person name="Riley R."/>
            <person name="LaButti K."/>
            <person name="Andreopoulos B."/>
            <person name="Lipzen A."/>
            <person name="Chen C."/>
            <person name="Yan M."/>
            <person name="Daum C."/>
            <person name="Ng V."/>
            <person name="Clum A."/>
            <person name="Steindorff A."/>
            <person name="Ohm R.A."/>
            <person name="Martin F."/>
            <person name="Silar P."/>
            <person name="Natvig D.O."/>
            <person name="Lalanne C."/>
            <person name="Gautier V."/>
            <person name="Ament-Velasquez S.L."/>
            <person name="Kruys A."/>
            <person name="Hutchinson M.I."/>
            <person name="Powell A.J."/>
            <person name="Barry K."/>
            <person name="Miller A.N."/>
            <person name="Grigoriev I.V."/>
            <person name="Debuchy R."/>
            <person name="Gladieux P."/>
            <person name="Hiltunen Thoren M."/>
            <person name="Johannesson H."/>
        </authorList>
    </citation>
    <scope>NUCLEOTIDE SEQUENCE</scope>
    <source>
        <strain evidence="3">FGSC 1904</strain>
    </source>
</reference>
<evidence type="ECO:0000313" key="3">
    <source>
        <dbReference type="EMBL" id="KAK3401556.1"/>
    </source>
</evidence>
<dbReference type="Pfam" id="PF02301">
    <property type="entry name" value="HORMA"/>
    <property type="match status" value="1"/>
</dbReference>
<dbReference type="Gene3D" id="3.30.900.10">
    <property type="entry name" value="HORMA domain"/>
    <property type="match status" value="1"/>
</dbReference>
<feature type="compositionally biased region" description="Polar residues" evidence="1">
    <location>
        <begin position="330"/>
        <end position="339"/>
    </location>
</feature>
<feature type="domain" description="HORMA" evidence="2">
    <location>
        <begin position="18"/>
        <end position="141"/>
    </location>
</feature>
<protein>
    <recommendedName>
        <fullName evidence="2">HORMA domain-containing protein</fullName>
    </recommendedName>
</protein>
<evidence type="ECO:0000313" key="4">
    <source>
        <dbReference type="Proteomes" id="UP001281003"/>
    </source>
</evidence>
<feature type="compositionally biased region" description="Polar residues" evidence="1">
    <location>
        <begin position="298"/>
        <end position="317"/>
    </location>
</feature>
<proteinExistence type="predicted"/>
<feature type="compositionally biased region" description="Polar residues" evidence="1">
    <location>
        <begin position="414"/>
        <end position="427"/>
    </location>
</feature>
<feature type="region of interest" description="Disordered" evidence="1">
    <location>
        <begin position="251"/>
        <end position="595"/>
    </location>
</feature>
<dbReference type="InterPro" id="IPR036570">
    <property type="entry name" value="HORMA_dom_sf"/>
</dbReference>
<accession>A0AAE0UES0</accession>
<dbReference type="Proteomes" id="UP001281003">
    <property type="component" value="Unassembled WGS sequence"/>
</dbReference>
<name>A0AAE0UES0_SORBR</name>
<dbReference type="AlphaFoldDB" id="A0AAE0UES0"/>
<comment type="caution">
    <text evidence="3">The sequence shown here is derived from an EMBL/GenBank/DDBJ whole genome shotgun (WGS) entry which is preliminary data.</text>
</comment>
<keyword evidence="4" id="KW-1185">Reference proteome</keyword>
<organism evidence="3 4">
    <name type="scientific">Sordaria brevicollis</name>
    <dbReference type="NCBI Taxonomy" id="83679"/>
    <lineage>
        <taxon>Eukaryota</taxon>
        <taxon>Fungi</taxon>
        <taxon>Dikarya</taxon>
        <taxon>Ascomycota</taxon>
        <taxon>Pezizomycotina</taxon>
        <taxon>Sordariomycetes</taxon>
        <taxon>Sordariomycetidae</taxon>
        <taxon>Sordariales</taxon>
        <taxon>Sordariaceae</taxon>
        <taxon>Sordaria</taxon>
    </lineage>
</organism>
<evidence type="ECO:0000256" key="1">
    <source>
        <dbReference type="SAM" id="MobiDB-lite"/>
    </source>
</evidence>
<feature type="compositionally biased region" description="Basic residues" evidence="1">
    <location>
        <begin position="275"/>
        <end position="288"/>
    </location>
</feature>
<feature type="compositionally biased region" description="Acidic residues" evidence="1">
    <location>
        <begin position="515"/>
        <end position="544"/>
    </location>
</feature>
<feature type="compositionally biased region" description="Polar residues" evidence="1">
    <location>
        <begin position="549"/>
        <end position="567"/>
    </location>
</feature>
<reference evidence="3" key="2">
    <citation type="submission" date="2023-07" db="EMBL/GenBank/DDBJ databases">
        <authorList>
            <consortium name="Lawrence Berkeley National Laboratory"/>
            <person name="Haridas S."/>
            <person name="Hensen N."/>
            <person name="Bonometti L."/>
            <person name="Westerberg I."/>
            <person name="Brannstrom I.O."/>
            <person name="Guillou S."/>
            <person name="Cros-Aarteil S."/>
            <person name="Calhoun S."/>
            <person name="Kuo A."/>
            <person name="Mondo S."/>
            <person name="Pangilinan J."/>
            <person name="Riley R."/>
            <person name="LaButti K."/>
            <person name="Andreopoulos B."/>
            <person name="Lipzen A."/>
            <person name="Chen C."/>
            <person name="Yanf M."/>
            <person name="Daum C."/>
            <person name="Ng V."/>
            <person name="Clum A."/>
            <person name="Steindorff A."/>
            <person name="Ohm R."/>
            <person name="Martin F."/>
            <person name="Silar P."/>
            <person name="Natvig D."/>
            <person name="Lalanne C."/>
            <person name="Gautier V."/>
            <person name="Ament-velasquez S.L."/>
            <person name="Kruys A."/>
            <person name="Hutchinson M.I."/>
            <person name="Powell A.J."/>
            <person name="Barry K."/>
            <person name="Miller A.N."/>
            <person name="Grigoriev I.V."/>
            <person name="Debuchy R."/>
            <person name="Gladieux P."/>
            <person name="Thoren M.H."/>
            <person name="Johannesson H."/>
        </authorList>
    </citation>
    <scope>NUCLEOTIDE SEQUENCE</scope>
    <source>
        <strain evidence="3">FGSC 1904</strain>
    </source>
</reference>
<dbReference type="InterPro" id="IPR003511">
    <property type="entry name" value="HORMA_dom"/>
</dbReference>
<feature type="compositionally biased region" description="Basic residues" evidence="1">
    <location>
        <begin position="344"/>
        <end position="358"/>
    </location>
</feature>